<dbReference type="GO" id="GO:0004467">
    <property type="term" value="F:long-chain fatty acid-CoA ligase activity"/>
    <property type="evidence" value="ECO:0000318"/>
    <property type="project" value="GO_Central"/>
</dbReference>
<keyword evidence="2" id="KW-0436">Ligase</keyword>
<keyword evidence="4" id="KW-0067">ATP-binding</keyword>
<dbReference type="GO" id="GO:0005783">
    <property type="term" value="C:endoplasmic reticulum"/>
    <property type="evidence" value="ECO:0000318"/>
    <property type="project" value="GO_Central"/>
</dbReference>
<gene>
    <name evidence="7" type="primary">LOC108988323</name>
</gene>
<dbReference type="InterPro" id="IPR020845">
    <property type="entry name" value="AMP-binding_CS"/>
</dbReference>
<dbReference type="GeneID" id="108988323"/>
<dbReference type="SUPFAM" id="SSF56801">
    <property type="entry name" value="Acetyl-CoA synthetase-like"/>
    <property type="match status" value="1"/>
</dbReference>
<dbReference type="PANTHER" id="PTHR43272">
    <property type="entry name" value="LONG-CHAIN-FATTY-ACID--COA LIGASE"/>
    <property type="match status" value="1"/>
</dbReference>
<dbReference type="AlphaFoldDB" id="A0A2I4ECI1"/>
<dbReference type="Pfam" id="PF00501">
    <property type="entry name" value="AMP-binding"/>
    <property type="match status" value="1"/>
</dbReference>
<comment type="similarity">
    <text evidence="1">Belongs to the ATP-dependent AMP-binding enzyme family.</text>
</comment>
<organism evidence="6 7">
    <name type="scientific">Juglans regia</name>
    <name type="common">English walnut</name>
    <dbReference type="NCBI Taxonomy" id="51240"/>
    <lineage>
        <taxon>Eukaryota</taxon>
        <taxon>Viridiplantae</taxon>
        <taxon>Streptophyta</taxon>
        <taxon>Embryophyta</taxon>
        <taxon>Tracheophyta</taxon>
        <taxon>Spermatophyta</taxon>
        <taxon>Magnoliopsida</taxon>
        <taxon>eudicotyledons</taxon>
        <taxon>Gunneridae</taxon>
        <taxon>Pentapetalae</taxon>
        <taxon>rosids</taxon>
        <taxon>fabids</taxon>
        <taxon>Fagales</taxon>
        <taxon>Juglandaceae</taxon>
        <taxon>Juglans</taxon>
    </lineage>
</organism>
<dbReference type="GO" id="GO:0005524">
    <property type="term" value="F:ATP binding"/>
    <property type="evidence" value="ECO:0007669"/>
    <property type="project" value="UniProtKB-KW"/>
</dbReference>
<dbReference type="InterPro" id="IPR042099">
    <property type="entry name" value="ANL_N_sf"/>
</dbReference>
<keyword evidence="6" id="KW-1185">Reference proteome</keyword>
<evidence type="ECO:0000256" key="1">
    <source>
        <dbReference type="ARBA" id="ARBA00006432"/>
    </source>
</evidence>
<dbReference type="PANTHER" id="PTHR43272:SF83">
    <property type="entry name" value="ACYL-COA SYNTHETASE LONG-CHAIN, ISOFORM J"/>
    <property type="match status" value="1"/>
</dbReference>
<protein>
    <submittedName>
        <fullName evidence="7">Long chain acyl-CoA synthetase 9, chloroplastic</fullName>
    </submittedName>
</protein>
<dbReference type="Gene3D" id="3.40.50.12780">
    <property type="entry name" value="N-terminal domain of ligase-like"/>
    <property type="match status" value="1"/>
</dbReference>
<accession>A0A2I4ECI1</accession>
<proteinExistence type="inferred from homology"/>
<dbReference type="InterPro" id="IPR000873">
    <property type="entry name" value="AMP-dep_synth/lig_dom"/>
</dbReference>
<dbReference type="Gramene" id="Jr13_26360_p1">
    <property type="protein sequence ID" value="cds.Jr13_26360_p1"/>
    <property type="gene ID" value="Jr13_26360"/>
</dbReference>
<evidence type="ECO:0000256" key="3">
    <source>
        <dbReference type="ARBA" id="ARBA00022741"/>
    </source>
</evidence>
<evidence type="ECO:0000256" key="4">
    <source>
        <dbReference type="ARBA" id="ARBA00022840"/>
    </source>
</evidence>
<dbReference type="GO" id="GO:0016020">
    <property type="term" value="C:membrane"/>
    <property type="evidence" value="ECO:0000318"/>
    <property type="project" value="GO_Central"/>
</dbReference>
<dbReference type="FunCoup" id="A0A2I4ECI1">
    <property type="interactions" value="3306"/>
</dbReference>
<sequence length="697" mass="76624">MSAYIVGVLVPIVVTLLLRNSKNSKKRGLLVDVGGEPGYAIRNRRFTSPVQTAWDGISTIAELFEHSCKQHQDRNFLGTRKLISREIEVTEDGRSFEKLHLGDYEWLTYGRAFEAVCNFASGLAQLGHKKEERAAIFADTREEWFIALQGCFRRNVTVVTIYASLGEEALCHSLNETEVTTVICGHKELKKIIEISGQLDTVRRVICMDDEIPSNASYVENSKSWTITSFADVERLGSEKPVDADLPLSADIAVIMYTSGSTGLPKGVMMTHANVLATVSAVMTIVPDLGSKDVYMAFLPMAHILELAAENVIAAVGSAIGYGSPLTLTDTSSKIKKGTKGDATVLLPTLMTAVPAILDRVRDGVLKKVNTKGGLSKKLFDLAYARRLSAVNGSWFGAWGLEKALWNFLVFRKVRAILGGRIRFVLSGGAPLSGDTQRFINICLGAPIGQGYGLTETSAGSTFSEVDDTSVGRVGAPLPCSFIKLIDWPEGGYLTSDSPKPRGEIVVGGPNVTVGYFKNEEKTKELYKVDERGMRWFYTGDIGQFHADGCLEIIDRKKDIVKLQHGEYVSLGKVEATLLVSPYIDNIMLHANPFHSYCVALVVASQHTVEDWAEKQGIPFTDFADLCEKAETKKEVLASIQKEAKRARLEKFEIPVKIKLLSEPWTPESGLVTAAFKIKRDIIRKAFSEELSNLYSS</sequence>
<name>A0A2I4ECI1_JUGRE</name>
<dbReference type="KEGG" id="jre:108988323"/>
<dbReference type="PROSITE" id="PS00455">
    <property type="entry name" value="AMP_BINDING"/>
    <property type="match status" value="1"/>
</dbReference>
<evidence type="ECO:0000313" key="7">
    <source>
        <dbReference type="RefSeq" id="XP_018817103.1"/>
    </source>
</evidence>
<dbReference type="OrthoDB" id="1700726at2759"/>
<comment type="catalytic activity">
    <reaction evidence="5">
        <text>a long-chain fatty acid + ATP + CoA = a long-chain fatty acyl-CoA + AMP + diphosphate</text>
        <dbReference type="Rhea" id="RHEA:15421"/>
        <dbReference type="ChEBI" id="CHEBI:30616"/>
        <dbReference type="ChEBI" id="CHEBI:33019"/>
        <dbReference type="ChEBI" id="CHEBI:57287"/>
        <dbReference type="ChEBI" id="CHEBI:57560"/>
        <dbReference type="ChEBI" id="CHEBI:83139"/>
        <dbReference type="ChEBI" id="CHEBI:456215"/>
        <dbReference type="EC" id="6.2.1.3"/>
    </reaction>
</comment>
<keyword evidence="3" id="KW-0547">Nucleotide-binding</keyword>
<dbReference type="STRING" id="51240.A0A2I4ECI1"/>
<evidence type="ECO:0000256" key="2">
    <source>
        <dbReference type="ARBA" id="ARBA00022598"/>
    </source>
</evidence>
<dbReference type="Proteomes" id="UP000235220">
    <property type="component" value="Chromosome 13"/>
</dbReference>
<dbReference type="RefSeq" id="XP_018817103.1">
    <property type="nucleotide sequence ID" value="XM_018961558.2"/>
</dbReference>
<evidence type="ECO:0000256" key="5">
    <source>
        <dbReference type="ARBA" id="ARBA00036813"/>
    </source>
</evidence>
<reference evidence="7" key="1">
    <citation type="submission" date="2025-08" db="UniProtKB">
        <authorList>
            <consortium name="RefSeq"/>
        </authorList>
    </citation>
    <scope>IDENTIFICATION</scope>
    <source>
        <tissue evidence="7">Leaves</tissue>
    </source>
</reference>
<evidence type="ECO:0000313" key="6">
    <source>
        <dbReference type="Proteomes" id="UP000235220"/>
    </source>
</evidence>